<feature type="domain" description="Thioesterase" evidence="3">
    <location>
        <begin position="50"/>
        <end position="130"/>
    </location>
</feature>
<gene>
    <name evidence="4" type="ORF">METZ01_LOCUS350684</name>
</gene>
<evidence type="ECO:0000259" key="3">
    <source>
        <dbReference type="Pfam" id="PF03061"/>
    </source>
</evidence>
<dbReference type="Gene3D" id="3.10.129.10">
    <property type="entry name" value="Hotdog Thioesterase"/>
    <property type="match status" value="1"/>
</dbReference>
<dbReference type="PANTHER" id="PTHR21660">
    <property type="entry name" value="THIOESTERASE SUPERFAMILY MEMBER-RELATED"/>
    <property type="match status" value="1"/>
</dbReference>
<dbReference type="InterPro" id="IPR003736">
    <property type="entry name" value="PAAI_dom"/>
</dbReference>
<proteinExistence type="inferred from homology"/>
<reference evidence="4" key="1">
    <citation type="submission" date="2018-05" db="EMBL/GenBank/DDBJ databases">
        <authorList>
            <person name="Lanie J.A."/>
            <person name="Ng W.-L."/>
            <person name="Kazmierczak K.M."/>
            <person name="Andrzejewski T.M."/>
            <person name="Davidsen T.M."/>
            <person name="Wayne K.J."/>
            <person name="Tettelin H."/>
            <person name="Glass J.I."/>
            <person name="Rusch D."/>
            <person name="Podicherti R."/>
            <person name="Tsui H.-C.T."/>
            <person name="Winkler M.E."/>
        </authorList>
    </citation>
    <scope>NUCLEOTIDE SEQUENCE</scope>
</reference>
<protein>
    <recommendedName>
        <fullName evidence="3">Thioesterase domain-containing protein</fullName>
    </recommendedName>
</protein>
<evidence type="ECO:0000256" key="2">
    <source>
        <dbReference type="ARBA" id="ARBA00022801"/>
    </source>
</evidence>
<evidence type="ECO:0000313" key="4">
    <source>
        <dbReference type="EMBL" id="SVC97830.1"/>
    </source>
</evidence>
<name>A0A382RK85_9ZZZZ</name>
<dbReference type="Pfam" id="PF03061">
    <property type="entry name" value="4HBT"/>
    <property type="match status" value="1"/>
</dbReference>
<dbReference type="EMBL" id="UINC01122178">
    <property type="protein sequence ID" value="SVC97830.1"/>
    <property type="molecule type" value="Genomic_DNA"/>
</dbReference>
<dbReference type="NCBIfam" id="TIGR00369">
    <property type="entry name" value="unchar_dom_1"/>
    <property type="match status" value="1"/>
</dbReference>
<evidence type="ECO:0000256" key="1">
    <source>
        <dbReference type="ARBA" id="ARBA00008324"/>
    </source>
</evidence>
<dbReference type="SUPFAM" id="SSF54637">
    <property type="entry name" value="Thioesterase/thiol ester dehydrase-isomerase"/>
    <property type="match status" value="1"/>
</dbReference>
<dbReference type="PANTHER" id="PTHR21660:SF1">
    <property type="entry name" value="ACYL-COENZYME A THIOESTERASE 13"/>
    <property type="match status" value="1"/>
</dbReference>
<organism evidence="4">
    <name type="scientific">marine metagenome</name>
    <dbReference type="NCBI Taxonomy" id="408172"/>
    <lineage>
        <taxon>unclassified sequences</taxon>
        <taxon>metagenomes</taxon>
        <taxon>ecological metagenomes</taxon>
    </lineage>
</organism>
<dbReference type="CDD" id="cd03443">
    <property type="entry name" value="PaaI_thioesterase"/>
    <property type="match status" value="1"/>
</dbReference>
<dbReference type="InterPro" id="IPR006683">
    <property type="entry name" value="Thioestr_dom"/>
</dbReference>
<feature type="non-terminal residue" evidence="4">
    <location>
        <position position="1"/>
    </location>
</feature>
<comment type="similarity">
    <text evidence="1">Belongs to the thioesterase PaaI family.</text>
</comment>
<dbReference type="GO" id="GO:0047617">
    <property type="term" value="F:fatty acyl-CoA hydrolase activity"/>
    <property type="evidence" value="ECO:0007669"/>
    <property type="project" value="InterPro"/>
</dbReference>
<dbReference type="InterPro" id="IPR039298">
    <property type="entry name" value="ACOT13"/>
</dbReference>
<dbReference type="InterPro" id="IPR029069">
    <property type="entry name" value="HotDog_dom_sf"/>
</dbReference>
<sequence length="143" mass="15450">VVEEIPKLTDQYFEEIPLHAALGVKLEKRSTDYARISLKSSNTTQGGVAGGIHGGVMAALVDIATIAALFNTQPKDLKGYQPAGTADLNITYLRPALSPIIFAEATVIKRGKMLAMVEINIKDDNGTLCAKGRTLYAFRKETK</sequence>
<keyword evidence="2" id="KW-0378">Hydrolase</keyword>
<accession>A0A382RK85</accession>
<dbReference type="AlphaFoldDB" id="A0A382RK85"/>